<evidence type="ECO:0008006" key="4">
    <source>
        <dbReference type="Google" id="ProtNLM"/>
    </source>
</evidence>
<dbReference type="Gene3D" id="3.40.50.1820">
    <property type="entry name" value="alpha/beta hydrolase"/>
    <property type="match status" value="1"/>
</dbReference>
<evidence type="ECO:0000313" key="2">
    <source>
        <dbReference type="EMBL" id="KAK3047393.1"/>
    </source>
</evidence>
<sequence length="519" mass="59844">MLDDTWPLYIFIRTVIFALQWLGPACLASTAWTLTTTYPDLPTLTAFRLWCLAESAFFLFFLHYRTHLQRPASHPPPRTKKERKALFTQVRREVHDPDRFLSGWFRGAKVEDIGRDDLKDFINWAFWDGRADMAPGGFDEEELEYYMGKVETMMRKPCKEGRGVAKPLCLTMDPVVMECRTLFWYFLMFILDTFCHGLLRVHGFRYHKTISTSLRVWPPRPATWIEPARSPASNISYWVRPHTSQSRLPVLYIHGIGVGLIPNVGFLHELDTALNGENPDDGQVGILAIEILQISSRLTTPMLKREEFLRQLTTILDHNNYDRFVLASHSYGSVASTHIITHPPLAARVSASLFIDPVTILLHMPDVAYNFTVRPPRHTNEWQLWYFGSKDPNVATTLGRHFFWHENLLWRDHLMSLMQGGMRITASLAAKDLIVDTESVGTYLTEDQVPDPVLKQDGDRTKMELEMPEATLGHWKQRAWRGTGLDVLWWEGLDHAQVFDKESTRGRLVDVLVEYCKGT</sequence>
<dbReference type="PANTHER" id="PTHR37471:SF1">
    <property type="entry name" value="AB HYDROLASE-1 DOMAIN-CONTAINING PROTEIN"/>
    <property type="match status" value="1"/>
</dbReference>
<reference evidence="2" key="1">
    <citation type="submission" date="2023-04" db="EMBL/GenBank/DDBJ databases">
        <title>Black Yeasts Isolated from many extreme environments.</title>
        <authorList>
            <person name="Coleine C."/>
            <person name="Stajich J.E."/>
            <person name="Selbmann L."/>
        </authorList>
    </citation>
    <scope>NUCLEOTIDE SEQUENCE</scope>
    <source>
        <strain evidence="2">CCFEE 5312</strain>
    </source>
</reference>
<evidence type="ECO:0000313" key="3">
    <source>
        <dbReference type="Proteomes" id="UP001271007"/>
    </source>
</evidence>
<dbReference type="InterPro" id="IPR029058">
    <property type="entry name" value="AB_hydrolase_fold"/>
</dbReference>
<feature type="transmembrane region" description="Helical" evidence="1">
    <location>
        <begin position="46"/>
        <end position="64"/>
    </location>
</feature>
<dbReference type="Proteomes" id="UP001271007">
    <property type="component" value="Unassembled WGS sequence"/>
</dbReference>
<keyword evidence="1" id="KW-0472">Membrane</keyword>
<feature type="transmembrane region" description="Helical" evidence="1">
    <location>
        <begin position="6"/>
        <end position="34"/>
    </location>
</feature>
<proteinExistence type="predicted"/>
<keyword evidence="3" id="KW-1185">Reference proteome</keyword>
<keyword evidence="1" id="KW-0812">Transmembrane</keyword>
<gene>
    <name evidence="2" type="ORF">LTR09_011139</name>
</gene>
<keyword evidence="1" id="KW-1133">Transmembrane helix</keyword>
<dbReference type="SUPFAM" id="SSF53474">
    <property type="entry name" value="alpha/beta-Hydrolases"/>
    <property type="match status" value="1"/>
</dbReference>
<accession>A0AAJ0G4M1</accession>
<evidence type="ECO:0000256" key="1">
    <source>
        <dbReference type="SAM" id="Phobius"/>
    </source>
</evidence>
<protein>
    <recommendedName>
        <fullName evidence="4">AB hydrolase-1 domain-containing protein</fullName>
    </recommendedName>
</protein>
<comment type="caution">
    <text evidence="2">The sequence shown here is derived from an EMBL/GenBank/DDBJ whole genome shotgun (WGS) entry which is preliminary data.</text>
</comment>
<dbReference type="AlphaFoldDB" id="A0AAJ0G4M1"/>
<dbReference type="PANTHER" id="PTHR37471">
    <property type="entry name" value="UNNAMED PRODUCT"/>
    <property type="match status" value="1"/>
</dbReference>
<name>A0AAJ0G4M1_9PEZI</name>
<feature type="transmembrane region" description="Helical" evidence="1">
    <location>
        <begin position="182"/>
        <end position="199"/>
    </location>
</feature>
<organism evidence="2 3">
    <name type="scientific">Extremus antarcticus</name>
    <dbReference type="NCBI Taxonomy" id="702011"/>
    <lineage>
        <taxon>Eukaryota</taxon>
        <taxon>Fungi</taxon>
        <taxon>Dikarya</taxon>
        <taxon>Ascomycota</taxon>
        <taxon>Pezizomycotina</taxon>
        <taxon>Dothideomycetes</taxon>
        <taxon>Dothideomycetidae</taxon>
        <taxon>Mycosphaerellales</taxon>
        <taxon>Extremaceae</taxon>
        <taxon>Extremus</taxon>
    </lineage>
</organism>
<dbReference type="EMBL" id="JAWDJX010000062">
    <property type="protein sequence ID" value="KAK3047393.1"/>
    <property type="molecule type" value="Genomic_DNA"/>
</dbReference>